<sequence>MSNSNVHSGGEAHGSVRSYLIGFALSVILTAASFFIVMGHGMETSTAILLIAALALIQVVVHLVYFLHLNASSEQSWNVMAFGFTVMTAVILIGGSIWIMHNVSMNMMSR</sequence>
<dbReference type="PANTHER" id="PTHR36835">
    <property type="entry name" value="CYTOCHROME BO(3) UBIQUINOL OXIDASE SUBUNIT 4"/>
    <property type="match status" value="1"/>
</dbReference>
<gene>
    <name evidence="18" type="ORF">PAMC26577_08870</name>
</gene>
<feature type="transmembrane region" description="Helical" evidence="17">
    <location>
        <begin position="46"/>
        <end position="67"/>
    </location>
</feature>
<dbReference type="GO" id="GO:0019646">
    <property type="term" value="P:aerobic electron transport chain"/>
    <property type="evidence" value="ECO:0007669"/>
    <property type="project" value="TreeGrafter"/>
</dbReference>
<keyword evidence="7 17" id="KW-0812">Transmembrane</keyword>
<dbReference type="GO" id="GO:0015078">
    <property type="term" value="F:proton transmembrane transporter activity"/>
    <property type="evidence" value="ECO:0007669"/>
    <property type="project" value="TreeGrafter"/>
</dbReference>
<evidence type="ECO:0000256" key="14">
    <source>
        <dbReference type="ARBA" id="ARBA00030211"/>
    </source>
</evidence>
<dbReference type="NCBIfam" id="TIGR02847">
    <property type="entry name" value="CyoD"/>
    <property type="match status" value="1"/>
</dbReference>
<feature type="transmembrane region" description="Helical" evidence="17">
    <location>
        <begin position="79"/>
        <end position="100"/>
    </location>
</feature>
<dbReference type="EMBL" id="NBTZ01000033">
    <property type="protein sequence ID" value="OTP77066.1"/>
    <property type="molecule type" value="Genomic_DNA"/>
</dbReference>
<dbReference type="InterPro" id="IPR014210">
    <property type="entry name" value="Cyt_o_ubiqinol_oxidase_su4"/>
</dbReference>
<keyword evidence="11 17" id="KW-0472">Membrane</keyword>
<comment type="function">
    <text evidence="12">Cytochrome bo(3) ubiquinol terminal oxidase is the component of the aerobic respiratory chain of E.coli that predominates when cells are grown at high aeration. Has proton pump activity across the membrane in addition to electron transfer, pumping 2 protons/electron.</text>
</comment>
<evidence type="ECO:0000256" key="16">
    <source>
        <dbReference type="ARBA" id="ARBA00032185"/>
    </source>
</evidence>
<evidence type="ECO:0000256" key="2">
    <source>
        <dbReference type="ARBA" id="ARBA00008079"/>
    </source>
</evidence>
<dbReference type="GO" id="GO:0009319">
    <property type="term" value="C:cytochrome o ubiquinol oxidase complex"/>
    <property type="evidence" value="ECO:0007669"/>
    <property type="project" value="TreeGrafter"/>
</dbReference>
<evidence type="ECO:0000256" key="7">
    <source>
        <dbReference type="ARBA" id="ARBA00022692"/>
    </source>
</evidence>
<evidence type="ECO:0000256" key="11">
    <source>
        <dbReference type="ARBA" id="ARBA00023136"/>
    </source>
</evidence>
<dbReference type="PANTHER" id="PTHR36835:SF1">
    <property type="entry name" value="CYTOCHROME BO(3) UBIQUINOL OXIDASE SUBUNIT 4"/>
    <property type="match status" value="1"/>
</dbReference>
<evidence type="ECO:0000256" key="17">
    <source>
        <dbReference type="SAM" id="Phobius"/>
    </source>
</evidence>
<evidence type="ECO:0000256" key="5">
    <source>
        <dbReference type="ARBA" id="ARBA00022448"/>
    </source>
</evidence>
<evidence type="ECO:0000256" key="3">
    <source>
        <dbReference type="ARBA" id="ARBA00011700"/>
    </source>
</evidence>
<evidence type="ECO:0000256" key="10">
    <source>
        <dbReference type="ARBA" id="ARBA00023002"/>
    </source>
</evidence>
<comment type="subcellular location">
    <subcellularLocation>
        <location evidence="1">Cell membrane</location>
        <topology evidence="1">Multi-pass membrane protein</topology>
    </subcellularLocation>
</comment>
<comment type="caution">
    <text evidence="18">The sequence shown here is derived from an EMBL/GenBank/DDBJ whole genome shotgun (WGS) entry which is preliminary data.</text>
</comment>
<organism evidence="18 19">
    <name type="scientific">Caballeronia sordidicola</name>
    <name type="common">Burkholderia sordidicola</name>
    <dbReference type="NCBI Taxonomy" id="196367"/>
    <lineage>
        <taxon>Bacteria</taxon>
        <taxon>Pseudomonadati</taxon>
        <taxon>Pseudomonadota</taxon>
        <taxon>Betaproteobacteria</taxon>
        <taxon>Burkholderiales</taxon>
        <taxon>Burkholderiaceae</taxon>
        <taxon>Caballeronia</taxon>
    </lineage>
</organism>
<keyword evidence="6" id="KW-1003">Cell membrane</keyword>
<evidence type="ECO:0000313" key="18">
    <source>
        <dbReference type="EMBL" id="OTP77066.1"/>
    </source>
</evidence>
<dbReference type="GO" id="GO:0009486">
    <property type="term" value="F:cytochrome bo3 ubiquinol oxidase activity"/>
    <property type="evidence" value="ECO:0007669"/>
    <property type="project" value="InterPro"/>
</dbReference>
<name>A0A242N1P6_CABSO</name>
<evidence type="ECO:0000256" key="13">
    <source>
        <dbReference type="ARBA" id="ARBA00030071"/>
    </source>
</evidence>
<evidence type="ECO:0000256" key="6">
    <source>
        <dbReference type="ARBA" id="ARBA00022475"/>
    </source>
</evidence>
<dbReference type="GO" id="GO:0015990">
    <property type="term" value="P:electron transport coupled proton transport"/>
    <property type="evidence" value="ECO:0007669"/>
    <property type="project" value="InterPro"/>
</dbReference>
<evidence type="ECO:0000256" key="8">
    <source>
        <dbReference type="ARBA" id="ARBA00022982"/>
    </source>
</evidence>
<accession>A0A242N1P6</accession>
<dbReference type="InterPro" id="IPR050968">
    <property type="entry name" value="Cytochrome_c_oxidase_bac_sub4"/>
</dbReference>
<dbReference type="AlphaFoldDB" id="A0A242N1P6"/>
<protein>
    <recommendedName>
        <fullName evidence="4">Cytochrome bo(3) ubiquinol oxidase subunit 4</fullName>
    </recommendedName>
    <alternativeName>
        <fullName evidence="16">Cytochrome o ubiquinol oxidase subunit 4</fullName>
    </alternativeName>
    <alternativeName>
        <fullName evidence="13">Oxidase bo(3) subunit 4</fullName>
    </alternativeName>
    <alternativeName>
        <fullName evidence="14">Ubiquinol oxidase polypeptide IV</fullName>
    </alternativeName>
    <alternativeName>
        <fullName evidence="15">Ubiquinol oxidase subunit 4</fullName>
    </alternativeName>
</protein>
<comment type="similarity">
    <text evidence="2">Belongs to the cytochrome c oxidase bacterial subunit 4 family.</text>
</comment>
<keyword evidence="9 17" id="KW-1133">Transmembrane helix</keyword>
<dbReference type="Pfam" id="PF03626">
    <property type="entry name" value="COX4_pro"/>
    <property type="match status" value="1"/>
</dbReference>
<dbReference type="InterPro" id="IPR005171">
    <property type="entry name" value="Cyt_c_oxidase_su4_prok"/>
</dbReference>
<keyword evidence="10" id="KW-0560">Oxidoreductase</keyword>
<evidence type="ECO:0000256" key="12">
    <source>
        <dbReference type="ARBA" id="ARBA00025694"/>
    </source>
</evidence>
<comment type="subunit">
    <text evidence="3">Heterooctamer of two A chains, two B chains, two C chains and two D chains.</text>
</comment>
<keyword evidence="8" id="KW-0249">Electron transport</keyword>
<dbReference type="Proteomes" id="UP000195221">
    <property type="component" value="Unassembled WGS sequence"/>
</dbReference>
<reference evidence="18 19" key="1">
    <citation type="submission" date="2017-03" db="EMBL/GenBank/DDBJ databases">
        <title>Genome analysis of strain PAMC 26577.</title>
        <authorList>
            <person name="Oh H.-M."/>
            <person name="Yang J.-A."/>
        </authorList>
    </citation>
    <scope>NUCLEOTIDE SEQUENCE [LARGE SCALE GENOMIC DNA]</scope>
    <source>
        <strain evidence="18 19">PAMC 26577</strain>
    </source>
</reference>
<evidence type="ECO:0000256" key="1">
    <source>
        <dbReference type="ARBA" id="ARBA00004651"/>
    </source>
</evidence>
<feature type="transmembrane region" description="Helical" evidence="17">
    <location>
        <begin position="20"/>
        <end position="39"/>
    </location>
</feature>
<evidence type="ECO:0000256" key="4">
    <source>
        <dbReference type="ARBA" id="ARBA00014689"/>
    </source>
</evidence>
<dbReference type="GO" id="GO:0005886">
    <property type="term" value="C:plasma membrane"/>
    <property type="evidence" value="ECO:0007669"/>
    <property type="project" value="UniProtKB-SubCell"/>
</dbReference>
<keyword evidence="5" id="KW-0813">Transport</keyword>
<proteinExistence type="inferred from homology"/>
<dbReference type="RefSeq" id="WP_062172517.1">
    <property type="nucleotide sequence ID" value="NZ_NBTZ01000033.1"/>
</dbReference>
<evidence type="ECO:0000256" key="15">
    <source>
        <dbReference type="ARBA" id="ARBA00031887"/>
    </source>
</evidence>
<evidence type="ECO:0000256" key="9">
    <source>
        <dbReference type="ARBA" id="ARBA00022989"/>
    </source>
</evidence>
<evidence type="ECO:0000313" key="19">
    <source>
        <dbReference type="Proteomes" id="UP000195221"/>
    </source>
</evidence>